<keyword evidence="2 10" id="KW-1003">Cell membrane</keyword>
<keyword evidence="4 10" id="KW-1133">Transmembrane helix</keyword>
<dbReference type="PANTHER" id="PTHR28259">
    <property type="entry name" value="FLUORIDE EXPORT PROTEIN 1-RELATED"/>
    <property type="match status" value="1"/>
</dbReference>
<dbReference type="RefSeq" id="WP_404441543.1">
    <property type="nucleotide sequence ID" value="NZ_JAOQBW010000005.1"/>
</dbReference>
<evidence type="ECO:0000256" key="1">
    <source>
        <dbReference type="ARBA" id="ARBA00004651"/>
    </source>
</evidence>
<feature type="region of interest" description="Disordered" evidence="11">
    <location>
        <begin position="146"/>
        <end position="200"/>
    </location>
</feature>
<keyword evidence="6 10" id="KW-0407">Ion channel</keyword>
<comment type="similarity">
    <text evidence="7 10">Belongs to the fluoride channel Fluc/FEX (TC 1.A.43) family.</text>
</comment>
<gene>
    <name evidence="10" type="primary">fluC</name>
    <name evidence="10" type="synonym">crcB</name>
    <name evidence="12" type="ORF">OCH74_07845</name>
</gene>
<feature type="compositionally biased region" description="Polar residues" evidence="11">
    <location>
        <begin position="151"/>
        <end position="174"/>
    </location>
</feature>
<feature type="binding site" evidence="10">
    <location>
        <position position="87"/>
    </location>
    <ligand>
        <name>Na(+)</name>
        <dbReference type="ChEBI" id="CHEBI:29101"/>
        <note>structural</note>
    </ligand>
</feature>
<name>A0ABW8KQD1_9BIFI</name>
<proteinExistence type="inferred from homology"/>
<evidence type="ECO:0000256" key="3">
    <source>
        <dbReference type="ARBA" id="ARBA00022692"/>
    </source>
</evidence>
<reference evidence="12 13" key="1">
    <citation type="submission" date="2022-09" db="EMBL/GenBank/DDBJ databases">
        <title>Genome sequencing of four strains from tibetan pig.</title>
        <authorList>
            <person name="Feng J."/>
        </authorList>
    </citation>
    <scope>NUCLEOTIDE SEQUENCE [LARGE SCALE GENOMIC DNA]</scope>
    <source>
        <strain evidence="12 13">11-1-1</strain>
    </source>
</reference>
<evidence type="ECO:0000256" key="9">
    <source>
        <dbReference type="ARBA" id="ARBA00049940"/>
    </source>
</evidence>
<feature type="binding site" evidence="10">
    <location>
        <position position="90"/>
    </location>
    <ligand>
        <name>Na(+)</name>
        <dbReference type="ChEBI" id="CHEBI:29101"/>
        <note>structural</note>
    </ligand>
</feature>
<comment type="subcellular location">
    <subcellularLocation>
        <location evidence="1 10">Cell membrane</location>
        <topology evidence="1 10">Multi-pass membrane protein</topology>
    </subcellularLocation>
</comment>
<evidence type="ECO:0000256" key="11">
    <source>
        <dbReference type="SAM" id="MobiDB-lite"/>
    </source>
</evidence>
<dbReference type="InterPro" id="IPR003691">
    <property type="entry name" value="FluC"/>
</dbReference>
<protein>
    <recommendedName>
        <fullName evidence="10">Fluoride-specific ion channel FluC</fullName>
    </recommendedName>
</protein>
<keyword evidence="5 10" id="KW-0472">Membrane</keyword>
<dbReference type="PANTHER" id="PTHR28259:SF1">
    <property type="entry name" value="FLUORIDE EXPORT PROTEIN 1-RELATED"/>
    <property type="match status" value="1"/>
</dbReference>
<evidence type="ECO:0000256" key="6">
    <source>
        <dbReference type="ARBA" id="ARBA00023303"/>
    </source>
</evidence>
<evidence type="ECO:0000313" key="13">
    <source>
        <dbReference type="Proteomes" id="UP001620273"/>
    </source>
</evidence>
<feature type="compositionally biased region" description="Polar residues" evidence="11">
    <location>
        <begin position="180"/>
        <end position="200"/>
    </location>
</feature>
<evidence type="ECO:0000256" key="10">
    <source>
        <dbReference type="HAMAP-Rule" id="MF_00454"/>
    </source>
</evidence>
<keyword evidence="10" id="KW-0479">Metal-binding</keyword>
<dbReference type="Pfam" id="PF02537">
    <property type="entry name" value="CRCB"/>
    <property type="match status" value="1"/>
</dbReference>
<dbReference type="HAMAP" id="MF_00454">
    <property type="entry name" value="FluC"/>
    <property type="match status" value="1"/>
</dbReference>
<evidence type="ECO:0000256" key="2">
    <source>
        <dbReference type="ARBA" id="ARBA00022475"/>
    </source>
</evidence>
<comment type="catalytic activity">
    <reaction evidence="8">
        <text>fluoride(in) = fluoride(out)</text>
        <dbReference type="Rhea" id="RHEA:76159"/>
        <dbReference type="ChEBI" id="CHEBI:17051"/>
    </reaction>
    <physiologicalReaction direction="left-to-right" evidence="8">
        <dbReference type="Rhea" id="RHEA:76160"/>
    </physiologicalReaction>
</comment>
<comment type="caution">
    <text evidence="12">The sequence shown here is derived from an EMBL/GenBank/DDBJ whole genome shotgun (WGS) entry which is preliminary data.</text>
</comment>
<dbReference type="Proteomes" id="UP001620273">
    <property type="component" value="Unassembled WGS sequence"/>
</dbReference>
<keyword evidence="10" id="KW-0915">Sodium</keyword>
<sequence length="200" mass="20469">MTKSSPLADPQLYVVVFIGGAIGTCVRYLLGLAIPATAAGFHFGTLAANLLACFVYAGLSAYLAQADWIRPRKRELVNRGAGMGVCGGLSTMSTLALEGFTGILGGQAWQALLYLLVSVVCGLLVAFAGVACANRLVAGHRAERTAAAGPSAQSGESRDLSNPNVSNVSDNLGSAVTPDNPATSDTPTTPANSAEQEARQ</sequence>
<feature type="transmembrane region" description="Helical" evidence="10">
    <location>
        <begin position="12"/>
        <end position="34"/>
    </location>
</feature>
<evidence type="ECO:0000256" key="4">
    <source>
        <dbReference type="ARBA" id="ARBA00022989"/>
    </source>
</evidence>
<dbReference type="EMBL" id="JAOQBW010000005">
    <property type="protein sequence ID" value="MFK3576758.1"/>
    <property type="molecule type" value="Genomic_DNA"/>
</dbReference>
<keyword evidence="3 10" id="KW-0812">Transmembrane</keyword>
<evidence type="ECO:0000256" key="8">
    <source>
        <dbReference type="ARBA" id="ARBA00035585"/>
    </source>
</evidence>
<feature type="transmembrane region" description="Helical" evidence="10">
    <location>
        <begin position="76"/>
        <end position="97"/>
    </location>
</feature>
<keyword evidence="13" id="KW-1185">Reference proteome</keyword>
<keyword evidence="10" id="KW-0406">Ion transport</keyword>
<keyword evidence="10" id="KW-0813">Transport</keyword>
<evidence type="ECO:0000313" key="12">
    <source>
        <dbReference type="EMBL" id="MFK3576758.1"/>
    </source>
</evidence>
<comment type="function">
    <text evidence="9 10">Fluoride-specific ion channel. Important for reducing fluoride concentration in the cell, thus reducing its toxicity.</text>
</comment>
<evidence type="ECO:0000256" key="5">
    <source>
        <dbReference type="ARBA" id="ARBA00023136"/>
    </source>
</evidence>
<accession>A0ABW8KQD1</accession>
<organism evidence="12 13">
    <name type="scientific">Bifidobacterium thermacidophilum</name>
    <dbReference type="NCBI Taxonomy" id="246618"/>
    <lineage>
        <taxon>Bacteria</taxon>
        <taxon>Bacillati</taxon>
        <taxon>Actinomycetota</taxon>
        <taxon>Actinomycetes</taxon>
        <taxon>Bifidobacteriales</taxon>
        <taxon>Bifidobacteriaceae</taxon>
        <taxon>Bifidobacterium</taxon>
    </lineage>
</organism>
<comment type="activity regulation">
    <text evidence="10">Na(+) is not transported, but it plays an essential structural role and its presence is essential for fluoride channel function.</text>
</comment>
<evidence type="ECO:0000256" key="7">
    <source>
        <dbReference type="ARBA" id="ARBA00035120"/>
    </source>
</evidence>
<feature type="transmembrane region" description="Helical" evidence="10">
    <location>
        <begin position="109"/>
        <end position="133"/>
    </location>
</feature>
<feature type="transmembrane region" description="Helical" evidence="10">
    <location>
        <begin position="40"/>
        <end position="64"/>
    </location>
</feature>